<dbReference type="PANTHER" id="PTHR43798">
    <property type="entry name" value="MONOACYLGLYCEROL LIPASE"/>
    <property type="match status" value="1"/>
</dbReference>
<dbReference type="InterPro" id="IPR029058">
    <property type="entry name" value="AB_hydrolase_fold"/>
</dbReference>
<keyword evidence="3" id="KW-1185">Reference proteome</keyword>
<feature type="domain" description="AB hydrolase-1" evidence="1">
    <location>
        <begin position="62"/>
        <end position="287"/>
    </location>
</feature>
<dbReference type="Proteomes" id="UP001165378">
    <property type="component" value="Unassembled WGS sequence"/>
</dbReference>
<evidence type="ECO:0000313" key="3">
    <source>
        <dbReference type="Proteomes" id="UP001165378"/>
    </source>
</evidence>
<dbReference type="PANTHER" id="PTHR43798:SF33">
    <property type="entry name" value="HYDROLASE, PUTATIVE (AFU_ORTHOLOGUE AFUA_2G14860)-RELATED"/>
    <property type="match status" value="1"/>
</dbReference>
<dbReference type="EMBL" id="JAKFHA010000003">
    <property type="protein sequence ID" value="MCF2527058.1"/>
    <property type="molecule type" value="Genomic_DNA"/>
</dbReference>
<name>A0AA41PWK6_9ACTN</name>
<keyword evidence="2" id="KW-0378">Hydrolase</keyword>
<dbReference type="GO" id="GO:0016787">
    <property type="term" value="F:hydrolase activity"/>
    <property type="evidence" value="ECO:0007669"/>
    <property type="project" value="UniProtKB-KW"/>
</dbReference>
<dbReference type="RefSeq" id="WP_235051208.1">
    <property type="nucleotide sequence ID" value="NZ_JAKFHA010000003.1"/>
</dbReference>
<dbReference type="Pfam" id="PF12697">
    <property type="entry name" value="Abhydrolase_6"/>
    <property type="match status" value="1"/>
</dbReference>
<dbReference type="Gene3D" id="3.40.50.1820">
    <property type="entry name" value="alpha/beta hydrolase"/>
    <property type="match status" value="1"/>
</dbReference>
<comment type="caution">
    <text evidence="2">The sequence shown here is derived from an EMBL/GenBank/DDBJ whole genome shotgun (WGS) entry which is preliminary data.</text>
</comment>
<evidence type="ECO:0000313" key="2">
    <source>
        <dbReference type="EMBL" id="MCF2527058.1"/>
    </source>
</evidence>
<accession>A0AA41PWK6</accession>
<evidence type="ECO:0000259" key="1">
    <source>
        <dbReference type="Pfam" id="PF12697"/>
    </source>
</evidence>
<gene>
    <name evidence="2" type="ORF">LZ495_07485</name>
</gene>
<dbReference type="AlphaFoldDB" id="A0AA41PWK6"/>
<proteinExistence type="predicted"/>
<sequence length="298" mass="31932">MGDGGTRAGIGTFRTEEARTRFLAAYDEAFYAWPLPRTEVDVTTDFGTTHVHRSGPEAGEPVVLLHGHGANASNWAPQIAALAARHPVYAVDTIDDPGRSVQTAPISGSADAARWLGQVLAGLGLDRVHLVGHSYGGWLTLNQAAHGPERLATATVLDPGGLQKVRAKFYFTMIGGALAAAAPRRTRPWFADKLANHALVMDPRMMAPVMIGARSFGPQRSAARPFTDDELRSIGVPLLVLNAARSTLLHPAPALERALSLVLRAEGEVVPGVGHGLSFEDPDYVNDRILKFVESERD</sequence>
<reference evidence="2" key="1">
    <citation type="submission" date="2022-01" db="EMBL/GenBank/DDBJ databases">
        <title>Genome-Based Taxonomic Classification of the Phylum Actinobacteria.</title>
        <authorList>
            <person name="Gao Y."/>
        </authorList>
    </citation>
    <scope>NUCLEOTIDE SEQUENCE</scope>
    <source>
        <strain evidence="2">KLBMP 8922</strain>
    </source>
</reference>
<dbReference type="SUPFAM" id="SSF53474">
    <property type="entry name" value="alpha/beta-Hydrolases"/>
    <property type="match status" value="1"/>
</dbReference>
<dbReference type="InterPro" id="IPR050266">
    <property type="entry name" value="AB_hydrolase_sf"/>
</dbReference>
<dbReference type="GO" id="GO:0016020">
    <property type="term" value="C:membrane"/>
    <property type="evidence" value="ECO:0007669"/>
    <property type="project" value="TreeGrafter"/>
</dbReference>
<dbReference type="InterPro" id="IPR000073">
    <property type="entry name" value="AB_hydrolase_1"/>
</dbReference>
<protein>
    <submittedName>
        <fullName evidence="2">Alpha/beta fold hydrolase</fullName>
    </submittedName>
</protein>
<organism evidence="2 3">
    <name type="scientific">Yinghuangia soli</name>
    <dbReference type="NCBI Taxonomy" id="2908204"/>
    <lineage>
        <taxon>Bacteria</taxon>
        <taxon>Bacillati</taxon>
        <taxon>Actinomycetota</taxon>
        <taxon>Actinomycetes</taxon>
        <taxon>Kitasatosporales</taxon>
        <taxon>Streptomycetaceae</taxon>
        <taxon>Yinghuangia</taxon>
    </lineage>
</organism>